<dbReference type="EMBL" id="JBBNAF010000005">
    <property type="protein sequence ID" value="KAK9142301.1"/>
    <property type="molecule type" value="Genomic_DNA"/>
</dbReference>
<protein>
    <submittedName>
        <fullName evidence="2">Uncharacterized protein</fullName>
    </submittedName>
</protein>
<sequence>MDLDPGIDYEVVEHVVRSSLQTWHSCVPSGRTTLRTARRQRSPSTPTKAACCRRRHHHRNKNL</sequence>
<name>A0AAP0PIR4_9MAGN</name>
<evidence type="ECO:0000313" key="2">
    <source>
        <dbReference type="EMBL" id="KAK9142301.1"/>
    </source>
</evidence>
<keyword evidence="3" id="KW-1185">Reference proteome</keyword>
<feature type="compositionally biased region" description="Basic residues" evidence="1">
    <location>
        <begin position="51"/>
        <end position="63"/>
    </location>
</feature>
<organism evidence="2 3">
    <name type="scientific">Stephania yunnanensis</name>
    <dbReference type="NCBI Taxonomy" id="152371"/>
    <lineage>
        <taxon>Eukaryota</taxon>
        <taxon>Viridiplantae</taxon>
        <taxon>Streptophyta</taxon>
        <taxon>Embryophyta</taxon>
        <taxon>Tracheophyta</taxon>
        <taxon>Spermatophyta</taxon>
        <taxon>Magnoliopsida</taxon>
        <taxon>Ranunculales</taxon>
        <taxon>Menispermaceae</taxon>
        <taxon>Menispermoideae</taxon>
        <taxon>Cissampelideae</taxon>
        <taxon>Stephania</taxon>
    </lineage>
</organism>
<evidence type="ECO:0000256" key="1">
    <source>
        <dbReference type="SAM" id="MobiDB-lite"/>
    </source>
</evidence>
<comment type="caution">
    <text evidence="2">The sequence shown here is derived from an EMBL/GenBank/DDBJ whole genome shotgun (WGS) entry which is preliminary data.</text>
</comment>
<gene>
    <name evidence="2" type="ORF">Syun_011701</name>
</gene>
<accession>A0AAP0PIR4</accession>
<feature type="region of interest" description="Disordered" evidence="1">
    <location>
        <begin position="31"/>
        <end position="63"/>
    </location>
</feature>
<reference evidence="2 3" key="1">
    <citation type="submission" date="2024-01" db="EMBL/GenBank/DDBJ databases">
        <title>Genome assemblies of Stephania.</title>
        <authorList>
            <person name="Yang L."/>
        </authorList>
    </citation>
    <scope>NUCLEOTIDE SEQUENCE [LARGE SCALE GENOMIC DNA]</scope>
    <source>
        <strain evidence="2">YNDBR</strain>
        <tissue evidence="2">Leaf</tissue>
    </source>
</reference>
<dbReference type="AlphaFoldDB" id="A0AAP0PIR4"/>
<proteinExistence type="predicted"/>
<evidence type="ECO:0000313" key="3">
    <source>
        <dbReference type="Proteomes" id="UP001420932"/>
    </source>
</evidence>
<dbReference type="Proteomes" id="UP001420932">
    <property type="component" value="Unassembled WGS sequence"/>
</dbReference>